<name>A0A9D2S888_9FIRM</name>
<proteinExistence type="predicted"/>
<dbReference type="InterPro" id="IPR002725">
    <property type="entry name" value="YgjP-like_metallopeptidase"/>
</dbReference>
<evidence type="ECO:0000259" key="1">
    <source>
        <dbReference type="Pfam" id="PF01863"/>
    </source>
</evidence>
<protein>
    <submittedName>
        <fullName evidence="2">M48 family metallopeptidase</fullName>
    </submittedName>
</protein>
<gene>
    <name evidence="2" type="ORF">IAA37_01450</name>
</gene>
<dbReference type="PANTHER" id="PTHR30399">
    <property type="entry name" value="UNCHARACTERIZED PROTEIN YGJP"/>
    <property type="match status" value="1"/>
</dbReference>
<accession>A0A9D2S888</accession>
<dbReference type="InterPro" id="IPR053136">
    <property type="entry name" value="UTP_pyrophosphatase-like"/>
</dbReference>
<reference evidence="2" key="2">
    <citation type="submission" date="2021-04" db="EMBL/GenBank/DDBJ databases">
        <authorList>
            <person name="Gilroy R."/>
        </authorList>
    </citation>
    <scope>NUCLEOTIDE SEQUENCE</scope>
    <source>
        <strain evidence="2">CHK188-16595</strain>
    </source>
</reference>
<comment type="caution">
    <text evidence="2">The sequence shown here is derived from an EMBL/GenBank/DDBJ whole genome shotgun (WGS) entry which is preliminary data.</text>
</comment>
<reference evidence="2" key="1">
    <citation type="journal article" date="2021" name="PeerJ">
        <title>Extensive microbial diversity within the chicken gut microbiome revealed by metagenomics and culture.</title>
        <authorList>
            <person name="Gilroy R."/>
            <person name="Ravi A."/>
            <person name="Getino M."/>
            <person name="Pursley I."/>
            <person name="Horton D.L."/>
            <person name="Alikhan N.F."/>
            <person name="Baker D."/>
            <person name="Gharbi K."/>
            <person name="Hall N."/>
            <person name="Watson M."/>
            <person name="Adriaenssens E.M."/>
            <person name="Foster-Nyarko E."/>
            <person name="Jarju S."/>
            <person name="Secka A."/>
            <person name="Antonio M."/>
            <person name="Oren A."/>
            <person name="Chaudhuri R.R."/>
            <person name="La Ragione R."/>
            <person name="Hildebrand F."/>
            <person name="Pallen M.J."/>
        </authorList>
    </citation>
    <scope>NUCLEOTIDE SEQUENCE</scope>
    <source>
        <strain evidence="2">CHK188-16595</strain>
    </source>
</reference>
<dbReference type="AlphaFoldDB" id="A0A9D2S888"/>
<dbReference type="EMBL" id="DWXN01000002">
    <property type="protein sequence ID" value="HJB74322.1"/>
    <property type="molecule type" value="Genomic_DNA"/>
</dbReference>
<evidence type="ECO:0000313" key="2">
    <source>
        <dbReference type="EMBL" id="HJB74322.1"/>
    </source>
</evidence>
<dbReference type="Proteomes" id="UP000823877">
    <property type="component" value="Unassembled WGS sequence"/>
</dbReference>
<evidence type="ECO:0000313" key="3">
    <source>
        <dbReference type="Proteomes" id="UP000823877"/>
    </source>
</evidence>
<dbReference type="PANTHER" id="PTHR30399:SF1">
    <property type="entry name" value="UTP PYROPHOSPHATASE"/>
    <property type="match status" value="1"/>
</dbReference>
<dbReference type="Pfam" id="PF01863">
    <property type="entry name" value="YgjP-like"/>
    <property type="match status" value="1"/>
</dbReference>
<feature type="domain" description="YgjP-like metallopeptidase" evidence="1">
    <location>
        <begin position="21"/>
        <end position="228"/>
    </location>
</feature>
<sequence length="229" mass="26288">MPSVLYHNEIIEYSFSRKQVKNINLRIRADGSVSVSAPRSVPFSAVENFVLSNAAKILSARRSILANENKKIRFENGDPVCILGRTYFLTVFPAEKDHYTIDGNNILFYLSDLSYERKAAIYDRVLSDVAKRVFPQIVKDCLPLFSQQISAPPLLKIRKMKSQWGNCRAQKNIVTLNSRLAAYNREIIRFVVCHELCHFIRQDHSKAFYAALSSVLPNWKEYDAVLKNK</sequence>
<dbReference type="CDD" id="cd07344">
    <property type="entry name" value="M48_yhfN_like"/>
    <property type="match status" value="1"/>
</dbReference>
<organism evidence="2 3">
    <name type="scientific">Candidatus Eubacterium faecale</name>
    <dbReference type="NCBI Taxonomy" id="2838568"/>
    <lineage>
        <taxon>Bacteria</taxon>
        <taxon>Bacillati</taxon>
        <taxon>Bacillota</taxon>
        <taxon>Clostridia</taxon>
        <taxon>Eubacteriales</taxon>
        <taxon>Eubacteriaceae</taxon>
        <taxon>Eubacterium</taxon>
    </lineage>
</organism>
<dbReference type="Gene3D" id="3.30.2010.10">
    <property type="entry name" value="Metalloproteases ('zincins'), catalytic domain"/>
    <property type="match status" value="1"/>
</dbReference>